<feature type="region of interest" description="Disordered" evidence="1">
    <location>
        <begin position="423"/>
        <end position="444"/>
    </location>
</feature>
<feature type="region of interest" description="Disordered" evidence="1">
    <location>
        <begin position="277"/>
        <end position="304"/>
    </location>
</feature>
<feature type="compositionally biased region" description="Basic and acidic residues" evidence="1">
    <location>
        <begin position="295"/>
        <end position="304"/>
    </location>
</feature>
<evidence type="ECO:0000313" key="3">
    <source>
        <dbReference type="Proteomes" id="UP000823388"/>
    </source>
</evidence>
<evidence type="ECO:0000313" key="2">
    <source>
        <dbReference type="EMBL" id="KAG2618101.1"/>
    </source>
</evidence>
<feature type="compositionally biased region" description="Basic and acidic residues" evidence="1">
    <location>
        <begin position="989"/>
        <end position="1008"/>
    </location>
</feature>
<name>A0A8T0U1R5_PANVG</name>
<dbReference type="EMBL" id="CM029042">
    <property type="protein sequence ID" value="KAG2618101.1"/>
    <property type="molecule type" value="Genomic_DNA"/>
</dbReference>
<feature type="region of interest" description="Disordered" evidence="1">
    <location>
        <begin position="979"/>
        <end position="1008"/>
    </location>
</feature>
<feature type="compositionally biased region" description="Basic residues" evidence="1">
    <location>
        <begin position="138"/>
        <end position="149"/>
    </location>
</feature>
<dbReference type="PANTHER" id="PTHR36892">
    <property type="entry name" value="OS01G0201800 PROTEIN"/>
    <property type="match status" value="1"/>
</dbReference>
<keyword evidence="3" id="KW-1185">Reference proteome</keyword>
<reference evidence="2" key="1">
    <citation type="submission" date="2020-05" db="EMBL/GenBank/DDBJ databases">
        <title>WGS assembly of Panicum virgatum.</title>
        <authorList>
            <person name="Lovell J.T."/>
            <person name="Jenkins J."/>
            <person name="Shu S."/>
            <person name="Juenger T.E."/>
            <person name="Schmutz J."/>
        </authorList>
    </citation>
    <scope>NUCLEOTIDE SEQUENCE</scope>
    <source>
        <strain evidence="2">AP13</strain>
    </source>
</reference>
<dbReference type="AlphaFoldDB" id="A0A8T0U1R5"/>
<protein>
    <submittedName>
        <fullName evidence="2">Uncharacterized protein</fullName>
    </submittedName>
</protein>
<organism evidence="2 3">
    <name type="scientific">Panicum virgatum</name>
    <name type="common">Blackwell switchgrass</name>
    <dbReference type="NCBI Taxonomy" id="38727"/>
    <lineage>
        <taxon>Eukaryota</taxon>
        <taxon>Viridiplantae</taxon>
        <taxon>Streptophyta</taxon>
        <taxon>Embryophyta</taxon>
        <taxon>Tracheophyta</taxon>
        <taxon>Spermatophyta</taxon>
        <taxon>Magnoliopsida</taxon>
        <taxon>Liliopsida</taxon>
        <taxon>Poales</taxon>
        <taxon>Poaceae</taxon>
        <taxon>PACMAD clade</taxon>
        <taxon>Panicoideae</taxon>
        <taxon>Panicodae</taxon>
        <taxon>Paniceae</taxon>
        <taxon>Panicinae</taxon>
        <taxon>Panicum</taxon>
        <taxon>Panicum sect. Hiantes</taxon>
    </lineage>
</organism>
<feature type="region of interest" description="Disordered" evidence="1">
    <location>
        <begin position="137"/>
        <end position="167"/>
    </location>
</feature>
<proteinExistence type="predicted"/>
<sequence>MRLEPMPPPPLLVPGLTSCPCFSFRRCGGCREYAARARARAEGGGWPFGGGAGALPPVKVRRFRWWEDVAAAAAEDDEGEVERRMAAKRRKRSVAELFAAVPRVARGLGCGKGKAAKRKLDGKGSGKEQVVLGVRVKTSNRSKKKKKKAPTTGIDVKEKEKSSGVKATSISVSQLFHHSIRKRKPKNSLSKEKGNQEVSVLLGIKSNKGNRKSVLERHKKAITNSIQAQSISKKQSKAGFSTVLDNTDIRSKSSSYKSKHVTFSAGTDIFRLTAHLPEDNTEQPQSVQTSPRSTQEGHDHRNTDKPQLVCQQADAISGAVENTSSLSESVVSAGVHHAVPLTKLKARTILGTSVDLNHCIETSNSSNCLRACLSRKVPFQNFNSVNSHLDSDDDLSPDVECLGERNHMVSQASYAPTSLATKAISGDRSPLSQPSSSCLHERSRSTLQERSVANYHLGTVHPGLLRSSKDVMRSIGSSIGSHKPAGGQGTDFVSAGRNMHFGDDYFGLPINSRGEFVKVHPGGTPNSVDIFKRQYLGESSCCPSAIPTVFTPSAGMDPVNLRPNHHAQQIYSVDQSVFHADTRFTPAAPTAYGLDSRHLPSSERTKIHYYRMPNNKYPCTNQQELSGECFCSECVMHHNPQQRLHGMQSLCLSQNSGQNTQHNAETTMRLMGKTVTLGTSAIKCRDLDNKIPHSSKQTRAEDQFFQGTRMNIFPQLFHGGLVDPPSACRISDGERQSTRNPSIFSFVPAAVPSLVLDTSSFRTNSCNQKPELATANNRYAHSGGWCNEGETGHQQPVMAKQVQRTAEDMLSGSMHHRHTQTLAPESSINRRNDVRDFMEQRQVPSYLPQHFNRMTQRPPVSSFASSYPVQNGPGLTTQTKFTSLRPLPPSVIPSQACHADYTPPHGSITAFHPPVPIPYPVSNPSAPGNAIFEEESMGWTILGSKPEGLEHVRKNYKRPAEKDDALLTLPKKPCTAALKELSMSPFPEKGLEFRGPRPDPQARDAYLR</sequence>
<dbReference type="PROSITE" id="PS51257">
    <property type="entry name" value="PROKAR_LIPOPROTEIN"/>
    <property type="match status" value="1"/>
</dbReference>
<feature type="compositionally biased region" description="Polar residues" evidence="1">
    <location>
        <begin position="282"/>
        <end position="294"/>
    </location>
</feature>
<dbReference type="PANTHER" id="PTHR36892:SF1">
    <property type="entry name" value="OS05G0518200 PROTEIN"/>
    <property type="match status" value="1"/>
</dbReference>
<dbReference type="OrthoDB" id="678085at2759"/>
<comment type="caution">
    <text evidence="2">The sequence shown here is derived from an EMBL/GenBank/DDBJ whole genome shotgun (WGS) entry which is preliminary data.</text>
</comment>
<dbReference type="Proteomes" id="UP000823388">
    <property type="component" value="Chromosome 3N"/>
</dbReference>
<evidence type="ECO:0000256" key="1">
    <source>
        <dbReference type="SAM" id="MobiDB-lite"/>
    </source>
</evidence>
<accession>A0A8T0U1R5</accession>
<gene>
    <name evidence="2" type="ORF">PVAP13_3NG258179</name>
</gene>